<proteinExistence type="predicted"/>
<evidence type="ECO:0000313" key="2">
    <source>
        <dbReference type="Proteomes" id="UP001497516"/>
    </source>
</evidence>
<gene>
    <name evidence="1" type="ORF">LTRI10_LOCUS28626</name>
</gene>
<reference evidence="1 2" key="1">
    <citation type="submission" date="2024-04" db="EMBL/GenBank/DDBJ databases">
        <authorList>
            <person name="Fracassetti M."/>
        </authorList>
    </citation>
    <scope>NUCLEOTIDE SEQUENCE [LARGE SCALE GENOMIC DNA]</scope>
</reference>
<protein>
    <submittedName>
        <fullName evidence="1">Uncharacterized protein</fullName>
    </submittedName>
</protein>
<sequence length="172" mass="18204">MAALADRMKEVQGPLRDGAGAVSCRSVRLLQQVVEKSVVDLQGRGLRPPGPEGTRLAWPSQAGVQPPEVHLRWLIHLGDLVLTVVEVEVESLGQLVVAQGPGDPAQPELDGRTVLPVVRGIVLEGRVELPHRLVVDLLAELEQTAPGGVGDRGGELLVAVQSPKLPFGPAMV</sequence>
<dbReference type="Proteomes" id="UP001497516">
    <property type="component" value="Chromosome 5"/>
</dbReference>
<name>A0AAV2EQB2_9ROSI</name>
<accession>A0AAV2EQB2</accession>
<dbReference type="AlphaFoldDB" id="A0AAV2EQB2"/>
<keyword evidence="2" id="KW-1185">Reference proteome</keyword>
<organism evidence="1 2">
    <name type="scientific">Linum trigynum</name>
    <dbReference type="NCBI Taxonomy" id="586398"/>
    <lineage>
        <taxon>Eukaryota</taxon>
        <taxon>Viridiplantae</taxon>
        <taxon>Streptophyta</taxon>
        <taxon>Embryophyta</taxon>
        <taxon>Tracheophyta</taxon>
        <taxon>Spermatophyta</taxon>
        <taxon>Magnoliopsida</taxon>
        <taxon>eudicotyledons</taxon>
        <taxon>Gunneridae</taxon>
        <taxon>Pentapetalae</taxon>
        <taxon>rosids</taxon>
        <taxon>fabids</taxon>
        <taxon>Malpighiales</taxon>
        <taxon>Linaceae</taxon>
        <taxon>Linum</taxon>
    </lineage>
</organism>
<evidence type="ECO:0000313" key="1">
    <source>
        <dbReference type="EMBL" id="CAL1387655.1"/>
    </source>
</evidence>
<dbReference type="EMBL" id="OZ034818">
    <property type="protein sequence ID" value="CAL1387655.1"/>
    <property type="molecule type" value="Genomic_DNA"/>
</dbReference>